<feature type="domain" description="BPL/LPL catalytic" evidence="1">
    <location>
        <begin position="46"/>
        <end position="259"/>
    </location>
</feature>
<evidence type="ECO:0000313" key="2">
    <source>
        <dbReference type="EMBL" id="MBE9396894.1"/>
    </source>
</evidence>
<dbReference type="InterPro" id="IPR004143">
    <property type="entry name" value="BPL_LPL_catalytic"/>
</dbReference>
<name>A0A8J7FBX1_9GAMM</name>
<accession>A0A8J7FBX1</accession>
<dbReference type="PANTHER" id="PTHR43679:SF2">
    <property type="entry name" value="OCTANOYL-[GCVH]:PROTEIN N-OCTANOYLTRANSFERASE"/>
    <property type="match status" value="1"/>
</dbReference>
<comment type="caution">
    <text evidence="2">The sequence shown here is derived from an EMBL/GenBank/DDBJ whole genome shotgun (WGS) entry which is preliminary data.</text>
</comment>
<dbReference type="InterPro" id="IPR045864">
    <property type="entry name" value="aa-tRNA-synth_II/BPL/LPL"/>
</dbReference>
<dbReference type="RefSeq" id="WP_193952450.1">
    <property type="nucleotide sequence ID" value="NZ_JADEYS010000005.1"/>
</dbReference>
<dbReference type="PROSITE" id="PS51733">
    <property type="entry name" value="BPL_LPL_CATALYTIC"/>
    <property type="match status" value="1"/>
</dbReference>
<dbReference type="EMBL" id="JADEYS010000005">
    <property type="protein sequence ID" value="MBE9396894.1"/>
    <property type="molecule type" value="Genomic_DNA"/>
</dbReference>
<dbReference type="Gene3D" id="3.30.930.10">
    <property type="entry name" value="Bira Bifunctional Protein, Domain 2"/>
    <property type="match status" value="1"/>
</dbReference>
<dbReference type="PANTHER" id="PTHR43679">
    <property type="entry name" value="OCTANOYLTRANSFERASE LIPM-RELATED"/>
    <property type="match status" value="1"/>
</dbReference>
<evidence type="ECO:0000313" key="3">
    <source>
        <dbReference type="Proteomes" id="UP000640333"/>
    </source>
</evidence>
<proteinExistence type="predicted"/>
<evidence type="ECO:0000259" key="1">
    <source>
        <dbReference type="PROSITE" id="PS51733"/>
    </source>
</evidence>
<gene>
    <name evidence="2" type="ORF">IOQ59_06405</name>
</gene>
<keyword evidence="2" id="KW-0436">Ligase</keyword>
<sequence>MSNPQSEAAAIFAAYPRWRLINEPISVDPIDGLQRDTALLKEVAAGKRGATARIWENPQSLVVTRRETRFPSFKDAQIQLGQEGWPVLVRESGGTAVPHEPGIIHFSLMFRQEKLFQFSMDAVYEALCEPLQMALASLGLTPGYGEVKGSYCDGKYNLVVDGLKITGTAQRIIGAKKSDDGVQRSAVMAQSMLMVESDPVAGTDVVNRFYQLAGSERVFDPAVSTSVQHRMAERAADLAPGELTLLVRERLAEAFTQLAERG</sequence>
<dbReference type="GO" id="GO:0016874">
    <property type="term" value="F:ligase activity"/>
    <property type="evidence" value="ECO:0007669"/>
    <property type="project" value="UniProtKB-KW"/>
</dbReference>
<protein>
    <submittedName>
        <fullName evidence="2">Protein ligase</fullName>
    </submittedName>
</protein>
<reference evidence="2" key="1">
    <citation type="submission" date="2020-10" db="EMBL/GenBank/DDBJ databases">
        <title>Bacterium isolated from coastal waters sediment.</title>
        <authorList>
            <person name="Chen R.-J."/>
            <person name="Lu D.-C."/>
            <person name="Zhu K.-L."/>
            <person name="Du Z.-J."/>
        </authorList>
    </citation>
    <scope>NUCLEOTIDE SEQUENCE</scope>
    <source>
        <strain evidence="2">N1Y112</strain>
    </source>
</reference>
<dbReference type="SUPFAM" id="SSF55681">
    <property type="entry name" value="Class II aaRS and biotin synthetases"/>
    <property type="match status" value="1"/>
</dbReference>
<keyword evidence="3" id="KW-1185">Reference proteome</keyword>
<dbReference type="Pfam" id="PF21948">
    <property type="entry name" value="LplA-B_cat"/>
    <property type="match status" value="1"/>
</dbReference>
<dbReference type="AlphaFoldDB" id="A0A8J7FBX1"/>
<dbReference type="InterPro" id="IPR050664">
    <property type="entry name" value="Octanoyltrans_LipM/LipL"/>
</dbReference>
<organism evidence="2 3">
    <name type="scientific">Pontibacterium sinense</name>
    <dbReference type="NCBI Taxonomy" id="2781979"/>
    <lineage>
        <taxon>Bacteria</taxon>
        <taxon>Pseudomonadati</taxon>
        <taxon>Pseudomonadota</taxon>
        <taxon>Gammaproteobacteria</taxon>
        <taxon>Oceanospirillales</taxon>
        <taxon>Oceanospirillaceae</taxon>
        <taxon>Pontibacterium</taxon>
    </lineage>
</organism>
<dbReference type="Proteomes" id="UP000640333">
    <property type="component" value="Unassembled WGS sequence"/>
</dbReference>